<proteinExistence type="predicted"/>
<protein>
    <recommendedName>
        <fullName evidence="2">UspA domain-containing protein</fullName>
    </recommendedName>
</protein>
<reference evidence="1" key="2">
    <citation type="journal article" date="2015" name="Data Brief">
        <title>Shoot transcriptome of the giant reed, Arundo donax.</title>
        <authorList>
            <person name="Barrero R.A."/>
            <person name="Guerrero F.D."/>
            <person name="Moolhuijzen P."/>
            <person name="Goolsby J.A."/>
            <person name="Tidwell J."/>
            <person name="Bellgard S.E."/>
            <person name="Bellgard M.I."/>
        </authorList>
    </citation>
    <scope>NUCLEOTIDE SEQUENCE</scope>
    <source>
        <tissue evidence="1">Shoot tissue taken approximately 20 cm above the soil surface</tissue>
    </source>
</reference>
<sequence length="308" mass="34001">MGVDERSRAADSLASVLAVYDGFCNLKQINLELKVCGGSSIRKTLVKEAASCGAAYLILGVAKNSRSFGSSTTSVAKYCTKRVPTGCSVLAVNNGKVVYHRDAGNSAHHELYQSTGTMPETPRRSYRKLLTSMIGDKLWDDYGKDSRSPSRAITMPMSSPTPPKEVSLALVPLKGYRCESPEAATGWPLLRKKFLPDRKASLPDKSKMSVVQWAMRLPSRYSAVSPVHSEYRTRRPDSTTDTSHILRDRVVVPLRSNSGRSCVVIEELEKETPEELTLLKEKFSSIYSSFSYIELAKITSGFSRGLQF</sequence>
<reference evidence="1" key="1">
    <citation type="submission" date="2014-09" db="EMBL/GenBank/DDBJ databases">
        <authorList>
            <person name="Magalhaes I.L.F."/>
            <person name="Oliveira U."/>
            <person name="Santos F.R."/>
            <person name="Vidigal T.H.D.A."/>
            <person name="Brescovit A.D."/>
            <person name="Santos A.J."/>
        </authorList>
    </citation>
    <scope>NUCLEOTIDE SEQUENCE</scope>
    <source>
        <tissue evidence="1">Shoot tissue taken approximately 20 cm above the soil surface</tissue>
    </source>
</reference>
<evidence type="ECO:0000313" key="1">
    <source>
        <dbReference type="EMBL" id="JAD78686.1"/>
    </source>
</evidence>
<evidence type="ECO:0008006" key="2">
    <source>
        <dbReference type="Google" id="ProtNLM"/>
    </source>
</evidence>
<organism evidence="1">
    <name type="scientific">Arundo donax</name>
    <name type="common">Giant reed</name>
    <name type="synonym">Donax arundinaceus</name>
    <dbReference type="NCBI Taxonomy" id="35708"/>
    <lineage>
        <taxon>Eukaryota</taxon>
        <taxon>Viridiplantae</taxon>
        <taxon>Streptophyta</taxon>
        <taxon>Embryophyta</taxon>
        <taxon>Tracheophyta</taxon>
        <taxon>Spermatophyta</taxon>
        <taxon>Magnoliopsida</taxon>
        <taxon>Liliopsida</taxon>
        <taxon>Poales</taxon>
        <taxon>Poaceae</taxon>
        <taxon>PACMAD clade</taxon>
        <taxon>Arundinoideae</taxon>
        <taxon>Arundineae</taxon>
        <taxon>Arundo</taxon>
    </lineage>
</organism>
<dbReference type="EMBL" id="GBRH01219209">
    <property type="protein sequence ID" value="JAD78686.1"/>
    <property type="molecule type" value="Transcribed_RNA"/>
</dbReference>
<accession>A0A0A9CSY2</accession>
<name>A0A0A9CSY2_ARUDO</name>
<dbReference type="AlphaFoldDB" id="A0A0A9CSY2"/>